<reference evidence="2" key="2">
    <citation type="submission" date="2022-06" db="UniProtKB">
        <authorList>
            <consortium name="EnsemblMetazoa"/>
        </authorList>
    </citation>
    <scope>IDENTIFICATION</scope>
    <source>
        <strain evidence="2">DF5081</strain>
    </source>
</reference>
<name>A0A8R1ILR6_CAEJA</name>
<keyword evidence="1" id="KW-0732">Signal</keyword>
<organism evidence="2 3">
    <name type="scientific">Caenorhabditis japonica</name>
    <dbReference type="NCBI Taxonomy" id="281687"/>
    <lineage>
        <taxon>Eukaryota</taxon>
        <taxon>Metazoa</taxon>
        <taxon>Ecdysozoa</taxon>
        <taxon>Nematoda</taxon>
        <taxon>Chromadorea</taxon>
        <taxon>Rhabditida</taxon>
        <taxon>Rhabditina</taxon>
        <taxon>Rhabditomorpha</taxon>
        <taxon>Rhabditoidea</taxon>
        <taxon>Rhabditidae</taxon>
        <taxon>Peloderinae</taxon>
        <taxon>Caenorhabditis</taxon>
    </lineage>
</organism>
<evidence type="ECO:0000256" key="1">
    <source>
        <dbReference type="SAM" id="SignalP"/>
    </source>
</evidence>
<feature type="signal peptide" evidence="1">
    <location>
        <begin position="1"/>
        <end position="17"/>
    </location>
</feature>
<sequence length="88" mass="9903">MNITFIISTFLIVGVLSQNNVHRGIPVKKSLDVNINDNTCTECDYPYACIKGRCFLRVGYADVGESGKQRNFASSDDIWYLNHLSEGR</sequence>
<dbReference type="Proteomes" id="UP000005237">
    <property type="component" value="Unassembled WGS sequence"/>
</dbReference>
<accession>A0A8R1ILR6</accession>
<reference evidence="3" key="1">
    <citation type="submission" date="2010-08" db="EMBL/GenBank/DDBJ databases">
        <authorList>
            <consortium name="Caenorhabditis japonica Sequencing Consortium"/>
            <person name="Wilson R.K."/>
        </authorList>
    </citation>
    <scope>NUCLEOTIDE SEQUENCE [LARGE SCALE GENOMIC DNA]</scope>
    <source>
        <strain evidence="3">DF5081</strain>
    </source>
</reference>
<evidence type="ECO:0000313" key="3">
    <source>
        <dbReference type="Proteomes" id="UP000005237"/>
    </source>
</evidence>
<dbReference type="EnsemblMetazoa" id="CJA38882.1">
    <property type="protein sequence ID" value="CJA38882.1"/>
    <property type="gene ID" value="WBGene00214729"/>
</dbReference>
<keyword evidence="3" id="KW-1185">Reference proteome</keyword>
<protein>
    <submittedName>
        <fullName evidence="2">Uncharacterized protein</fullName>
    </submittedName>
</protein>
<proteinExistence type="predicted"/>
<dbReference type="AlphaFoldDB" id="A0A8R1ILR6"/>
<feature type="chain" id="PRO_5035896423" evidence="1">
    <location>
        <begin position="18"/>
        <end position="88"/>
    </location>
</feature>
<evidence type="ECO:0000313" key="2">
    <source>
        <dbReference type="EnsemblMetazoa" id="CJA38882.1"/>
    </source>
</evidence>